<dbReference type="NCBIfam" id="NF007985">
    <property type="entry name" value="PRK10713.1"/>
    <property type="match status" value="1"/>
</dbReference>
<organism evidence="1 2">
    <name type="scientific">Venatoribacter cucullus</name>
    <dbReference type="NCBI Taxonomy" id="2661630"/>
    <lineage>
        <taxon>Bacteria</taxon>
        <taxon>Pseudomonadati</taxon>
        <taxon>Pseudomonadota</taxon>
        <taxon>Gammaproteobacteria</taxon>
        <taxon>Oceanospirillales</taxon>
        <taxon>Oceanospirillaceae</taxon>
        <taxon>Venatoribacter</taxon>
    </lineage>
</organism>
<dbReference type="Pfam" id="PF00111">
    <property type="entry name" value="Fer2"/>
    <property type="match status" value="1"/>
</dbReference>
<keyword evidence="2" id="KW-1185">Reference proteome</keyword>
<dbReference type="Proteomes" id="UP000596074">
    <property type="component" value="Chromosome"/>
</dbReference>
<dbReference type="PROSITE" id="PS00197">
    <property type="entry name" value="2FE2S_FER_1"/>
    <property type="match status" value="1"/>
</dbReference>
<dbReference type="CDD" id="cd00207">
    <property type="entry name" value="fer2"/>
    <property type="match status" value="1"/>
</dbReference>
<dbReference type="InterPro" id="IPR006058">
    <property type="entry name" value="2Fe2S_fd_BS"/>
</dbReference>
<gene>
    <name evidence="1" type="ORF">GJQ55_09400</name>
</gene>
<dbReference type="KEGG" id="vcw:GJQ55_09400"/>
<dbReference type="AlphaFoldDB" id="A0A9E8FPE7"/>
<dbReference type="SUPFAM" id="SSF54292">
    <property type="entry name" value="2Fe-2S ferredoxin-like"/>
    <property type="match status" value="1"/>
</dbReference>
<proteinExistence type="predicted"/>
<dbReference type="InterPro" id="IPR012675">
    <property type="entry name" value="Beta-grasp_dom_sf"/>
</dbReference>
<dbReference type="InterPro" id="IPR036010">
    <property type="entry name" value="2Fe-2S_ferredoxin-like_sf"/>
</dbReference>
<sequence>MAPPRLAVQLGDGQQLYFQHARTLLESLEAQQVDVHYQCREGYCGSCRVQLLEGQVHYLEEPMAWINADEILPCCCIPRSDIKIKL</sequence>
<name>A0A9E8FPE7_9GAMM</name>
<dbReference type="PROSITE" id="PS51085">
    <property type="entry name" value="2FE2S_FER_2"/>
    <property type="match status" value="1"/>
</dbReference>
<dbReference type="Gene3D" id="3.10.20.30">
    <property type="match status" value="1"/>
</dbReference>
<protein>
    <submittedName>
        <fullName evidence="1">2Fe-2S ferredoxin-like protein</fullName>
    </submittedName>
</protein>
<reference evidence="1 2" key="1">
    <citation type="submission" date="2019-11" db="EMBL/GenBank/DDBJ databases">
        <title>Venatorbacter sp. nov. a predator of Campylobacter and other Gram-negative bacteria.</title>
        <authorList>
            <person name="Saeedi A."/>
            <person name="Cummings N.J."/>
            <person name="Connerton I.F."/>
            <person name="Connerton P.L."/>
        </authorList>
    </citation>
    <scope>NUCLEOTIDE SEQUENCE [LARGE SCALE GENOMIC DNA]</scope>
    <source>
        <strain evidence="1">XL5</strain>
    </source>
</reference>
<evidence type="ECO:0000313" key="2">
    <source>
        <dbReference type="Proteomes" id="UP000596074"/>
    </source>
</evidence>
<dbReference type="GO" id="GO:0051537">
    <property type="term" value="F:2 iron, 2 sulfur cluster binding"/>
    <property type="evidence" value="ECO:0007669"/>
    <property type="project" value="InterPro"/>
</dbReference>
<accession>A0A9E8FPE7</accession>
<dbReference type="EMBL" id="CP046056">
    <property type="protein sequence ID" value="QQD25489.1"/>
    <property type="molecule type" value="Genomic_DNA"/>
</dbReference>
<dbReference type="InterPro" id="IPR001041">
    <property type="entry name" value="2Fe-2S_ferredoxin-type"/>
</dbReference>
<evidence type="ECO:0000313" key="1">
    <source>
        <dbReference type="EMBL" id="QQD25489.1"/>
    </source>
</evidence>